<dbReference type="InterPro" id="IPR017896">
    <property type="entry name" value="4Fe4S_Fe-S-bd"/>
</dbReference>
<evidence type="ECO:0000313" key="11">
    <source>
        <dbReference type="EMBL" id="EMI17603.1"/>
    </source>
</evidence>
<evidence type="ECO:0000259" key="10">
    <source>
        <dbReference type="PROSITE" id="PS51379"/>
    </source>
</evidence>
<dbReference type="InterPro" id="IPR017900">
    <property type="entry name" value="4Fe4S_Fe_S_CS"/>
</dbReference>
<dbReference type="CDD" id="cd16373">
    <property type="entry name" value="DMSOR_beta_like"/>
    <property type="match status" value="1"/>
</dbReference>
<protein>
    <submittedName>
        <fullName evidence="11">4Fe-4S ferredoxin iron-sulfur binding domain-containing protein</fullName>
    </submittedName>
</protein>
<dbReference type="PROSITE" id="PS00198">
    <property type="entry name" value="4FE4S_FER_1"/>
    <property type="match status" value="2"/>
</dbReference>
<dbReference type="GO" id="GO:0046872">
    <property type="term" value="F:metal ion binding"/>
    <property type="evidence" value="ECO:0007669"/>
    <property type="project" value="UniProtKB-KW"/>
</dbReference>
<feature type="domain" description="4Fe-4S ferredoxin-type" evidence="10">
    <location>
        <begin position="583"/>
        <end position="613"/>
    </location>
</feature>
<feature type="domain" description="4Fe-4S ferredoxin-type" evidence="10">
    <location>
        <begin position="623"/>
        <end position="653"/>
    </location>
</feature>
<sequence>MNHLRNYLLAAALTLLAVACVATAVSDHPFYSQWFGDRFALAMTVGGVLFVAAVLVLLTTLDRGRSSAVIRLDWFLPVLRRVKPGQSASHAVLGRFLRRWLPVRFQSDHSKKRRGLIRKSLRKLGLSWLATPVRRIVQSLCLVVFVLLFFYVCWPYSARPLPPAEISSGWTLDSVDQQSGEFVFTQNGTNSTPQTDWGMRPGTTLFVVDQRTAADATDKQSAATIGEFVVTQREGTQVHLTPEGEATVAMFDAFFGGSGAFGLAQRDPHAWPSHYADHLDDKELVPAESFLMIDPLVSLSTAVASRSWIASLVSAAAILIVCILIPRGFCGYLCPLGTTIDLFDWAVTRRTTRFNVPDDGWWVHVKYYLLAGTLIAAVFGVLVSGFVSAIPVITRAMLFIGDPLQSGVTRGWHLVPNIGVGHLVSIGLFIAVLSLGFLRPRFWCKYVCPSGAIFSLGNLFRVTERKVESSCIHCNKCVEICPFDAIKPDFTTRTSDCTMCQSCGGVCPTHAIKFVERWNVVELKIEDDPPTNETPLGRRGFLSLAAGSTAAAVGGIGLASVTKAWGANLDDPDSPRLVRPPGSVPEVAFLEMCIRCGECFKACPNNVLQPEGFQQGLEGLWTPMVVADWAGCESSCNACGQVCPTGAIRPLVIEEKKAARMGLAVVNESTCLPFAGSGACDLCVQECNAAGYHAIEFTQVGTELDASGQPVEGSGYLAPVVLDDKCVGCGLCQTRCYAINVKAEGLLDRSAIIVEAGEGKEDRLHKGSYIALREQQQGRSSATTDSHVGLPIEPTISEDVDIANESLEDPFGIQSTETDADPFGLSN</sequence>
<reference evidence="11 12" key="1">
    <citation type="journal article" date="2013" name="Mar. Genomics">
        <title>Expression of sulfatases in Rhodopirellula baltica and the diversity of sulfatases in the genus Rhodopirellula.</title>
        <authorList>
            <person name="Wegner C.E."/>
            <person name="Richter-Heitmann T."/>
            <person name="Klindworth A."/>
            <person name="Klockow C."/>
            <person name="Richter M."/>
            <person name="Achstetter T."/>
            <person name="Glockner F.O."/>
            <person name="Harder J."/>
        </authorList>
    </citation>
    <scope>NUCLEOTIDE SEQUENCE [LARGE SCALE GENOMIC DNA]</scope>
    <source>
        <strain evidence="11 12">SM1</strain>
    </source>
</reference>
<keyword evidence="5" id="KW-0408">Iron</keyword>
<dbReference type="InterPro" id="IPR051684">
    <property type="entry name" value="Electron_Trans/Redox"/>
</dbReference>
<name>M5RDP9_9BACT</name>
<dbReference type="PANTHER" id="PTHR30176:SF3">
    <property type="entry name" value="FERREDOXIN-TYPE PROTEIN NAPH"/>
    <property type="match status" value="1"/>
</dbReference>
<gene>
    <name evidence="11" type="ORF">RMSM_05481</name>
</gene>
<evidence type="ECO:0000256" key="7">
    <source>
        <dbReference type="SAM" id="MobiDB-lite"/>
    </source>
</evidence>
<keyword evidence="12" id="KW-1185">Reference proteome</keyword>
<feature type="transmembrane region" description="Helical" evidence="8">
    <location>
        <begin position="330"/>
        <end position="347"/>
    </location>
</feature>
<feature type="region of interest" description="Disordered" evidence="7">
    <location>
        <begin position="803"/>
        <end position="827"/>
    </location>
</feature>
<feature type="domain" description="4Fe-4S ferredoxin-type" evidence="10">
    <location>
        <begin position="462"/>
        <end position="491"/>
    </location>
</feature>
<evidence type="ECO:0000313" key="12">
    <source>
        <dbReference type="Proteomes" id="UP000011991"/>
    </source>
</evidence>
<keyword evidence="2" id="KW-0004">4Fe-4S</keyword>
<evidence type="ECO:0000256" key="8">
    <source>
        <dbReference type="SAM" id="Phobius"/>
    </source>
</evidence>
<feature type="transmembrane region" description="Helical" evidence="8">
    <location>
        <begin position="414"/>
        <end position="438"/>
    </location>
</feature>
<dbReference type="PROSITE" id="PS51379">
    <property type="entry name" value="4FE4S_FER_2"/>
    <property type="match status" value="5"/>
</dbReference>
<feature type="transmembrane region" description="Helical" evidence="8">
    <location>
        <begin position="40"/>
        <end position="61"/>
    </location>
</feature>
<keyword evidence="9" id="KW-0732">Signal</keyword>
<dbReference type="GO" id="GO:0005886">
    <property type="term" value="C:plasma membrane"/>
    <property type="evidence" value="ECO:0007669"/>
    <property type="project" value="TreeGrafter"/>
</dbReference>
<evidence type="ECO:0000256" key="5">
    <source>
        <dbReference type="ARBA" id="ARBA00023004"/>
    </source>
</evidence>
<keyword evidence="8" id="KW-1133">Transmembrane helix</keyword>
<evidence type="ECO:0000256" key="2">
    <source>
        <dbReference type="ARBA" id="ARBA00022485"/>
    </source>
</evidence>
<accession>M5RDP9</accession>
<dbReference type="Pfam" id="PF00037">
    <property type="entry name" value="Fer4"/>
    <property type="match status" value="1"/>
</dbReference>
<comment type="caution">
    <text evidence="11">The sequence shown here is derived from an EMBL/GenBank/DDBJ whole genome shotgun (WGS) entry which is preliminary data.</text>
</comment>
<dbReference type="Pfam" id="PF13187">
    <property type="entry name" value="Fer4_9"/>
    <property type="match status" value="1"/>
</dbReference>
<feature type="domain" description="4Fe-4S ferredoxin-type" evidence="10">
    <location>
        <begin position="717"/>
        <end position="744"/>
    </location>
</feature>
<dbReference type="Pfam" id="PF12801">
    <property type="entry name" value="Fer4_5"/>
    <property type="match status" value="2"/>
</dbReference>
<feature type="transmembrane region" description="Helical" evidence="8">
    <location>
        <begin position="308"/>
        <end position="325"/>
    </location>
</feature>
<organism evidence="11 12">
    <name type="scientific">Rhodopirellula maiorica SM1</name>
    <dbReference type="NCBI Taxonomy" id="1265738"/>
    <lineage>
        <taxon>Bacteria</taxon>
        <taxon>Pseudomonadati</taxon>
        <taxon>Planctomycetota</taxon>
        <taxon>Planctomycetia</taxon>
        <taxon>Pirellulales</taxon>
        <taxon>Pirellulaceae</taxon>
        <taxon>Novipirellula</taxon>
    </lineage>
</organism>
<feature type="domain" description="4Fe-4S ferredoxin-type" evidence="10">
    <location>
        <begin position="494"/>
        <end position="517"/>
    </location>
</feature>
<dbReference type="RefSeq" id="WP_008703266.1">
    <property type="nucleotide sequence ID" value="NZ_ANOG01000777.1"/>
</dbReference>
<feature type="transmembrane region" description="Helical" evidence="8">
    <location>
        <begin position="367"/>
        <end position="393"/>
    </location>
</feature>
<evidence type="ECO:0000256" key="4">
    <source>
        <dbReference type="ARBA" id="ARBA00022982"/>
    </source>
</evidence>
<keyword evidence="4" id="KW-0249">Electron transport</keyword>
<dbReference type="EMBL" id="ANOG01000777">
    <property type="protein sequence ID" value="EMI17603.1"/>
    <property type="molecule type" value="Genomic_DNA"/>
</dbReference>
<keyword evidence="8" id="KW-0812">Transmembrane</keyword>
<feature type="chain" id="PRO_5004070596" evidence="9">
    <location>
        <begin position="25"/>
        <end position="827"/>
    </location>
</feature>
<dbReference type="SUPFAM" id="SSF54862">
    <property type="entry name" value="4Fe-4S ferredoxins"/>
    <property type="match status" value="2"/>
</dbReference>
<evidence type="ECO:0000256" key="3">
    <source>
        <dbReference type="ARBA" id="ARBA00022723"/>
    </source>
</evidence>
<proteinExistence type="predicted"/>
<evidence type="ECO:0000256" key="9">
    <source>
        <dbReference type="SAM" id="SignalP"/>
    </source>
</evidence>
<dbReference type="Gene3D" id="3.30.70.20">
    <property type="match status" value="3"/>
</dbReference>
<dbReference type="AlphaFoldDB" id="M5RDP9"/>
<dbReference type="PATRIC" id="fig|1265738.3.peg.5487"/>
<keyword evidence="8" id="KW-0472">Membrane</keyword>
<keyword evidence="6" id="KW-0411">Iron-sulfur</keyword>
<feature type="transmembrane region" description="Helical" evidence="8">
    <location>
        <begin position="136"/>
        <end position="157"/>
    </location>
</feature>
<evidence type="ECO:0000256" key="1">
    <source>
        <dbReference type="ARBA" id="ARBA00022448"/>
    </source>
</evidence>
<dbReference type="Proteomes" id="UP000011991">
    <property type="component" value="Unassembled WGS sequence"/>
</dbReference>
<keyword evidence="1" id="KW-0813">Transport</keyword>
<evidence type="ECO:0000256" key="6">
    <source>
        <dbReference type="ARBA" id="ARBA00023014"/>
    </source>
</evidence>
<keyword evidence="3" id="KW-0479">Metal-binding</keyword>
<dbReference type="PROSITE" id="PS51257">
    <property type="entry name" value="PROKAR_LIPOPROTEIN"/>
    <property type="match status" value="1"/>
</dbReference>
<dbReference type="GO" id="GO:0051539">
    <property type="term" value="F:4 iron, 4 sulfur cluster binding"/>
    <property type="evidence" value="ECO:0007669"/>
    <property type="project" value="UniProtKB-KW"/>
</dbReference>
<dbReference type="PANTHER" id="PTHR30176">
    <property type="entry name" value="FERREDOXIN-TYPE PROTEIN NAPH"/>
    <property type="match status" value="1"/>
</dbReference>
<feature type="signal peptide" evidence="9">
    <location>
        <begin position="1"/>
        <end position="24"/>
    </location>
</feature>